<dbReference type="PROSITE" id="PS51202">
    <property type="entry name" value="RCK_C"/>
    <property type="match status" value="1"/>
</dbReference>
<dbReference type="Gene3D" id="3.30.70.1450">
    <property type="entry name" value="Regulator of K+ conductance, C-terminal domain"/>
    <property type="match status" value="1"/>
</dbReference>
<dbReference type="GO" id="GO:0015297">
    <property type="term" value="F:antiporter activity"/>
    <property type="evidence" value="ECO:0007669"/>
    <property type="project" value="UniProtKB-KW"/>
</dbReference>
<keyword evidence="4" id="KW-0050">Antiport</keyword>
<evidence type="ECO:0000259" key="10">
    <source>
        <dbReference type="PROSITE" id="PS51202"/>
    </source>
</evidence>
<evidence type="ECO:0000256" key="8">
    <source>
        <dbReference type="ARBA" id="ARBA00023136"/>
    </source>
</evidence>
<evidence type="ECO:0000256" key="4">
    <source>
        <dbReference type="ARBA" id="ARBA00022449"/>
    </source>
</evidence>
<organism evidence="11 12">
    <name type="scientific">Ligilactobacillus saerimneri</name>
    <dbReference type="NCBI Taxonomy" id="228229"/>
    <lineage>
        <taxon>Bacteria</taxon>
        <taxon>Bacillati</taxon>
        <taxon>Bacillota</taxon>
        <taxon>Bacilli</taxon>
        <taxon>Lactobacillales</taxon>
        <taxon>Lactobacillaceae</taxon>
        <taxon>Ligilactobacillus</taxon>
    </lineage>
</organism>
<feature type="transmembrane region" description="Helical" evidence="9">
    <location>
        <begin position="306"/>
        <end position="325"/>
    </location>
</feature>
<keyword evidence="6 9" id="KW-1133">Transmembrane helix</keyword>
<dbReference type="KEGG" id="lsw:GTO87_07945"/>
<dbReference type="GO" id="GO:0006813">
    <property type="term" value="P:potassium ion transport"/>
    <property type="evidence" value="ECO:0007669"/>
    <property type="project" value="InterPro"/>
</dbReference>
<feature type="domain" description="RCK C-terminal" evidence="10">
    <location>
        <begin position="533"/>
        <end position="614"/>
    </location>
</feature>
<feature type="transmembrane region" description="Helical" evidence="9">
    <location>
        <begin position="162"/>
        <end position="181"/>
    </location>
</feature>
<dbReference type="InterPro" id="IPR003148">
    <property type="entry name" value="RCK_N"/>
</dbReference>
<evidence type="ECO:0000256" key="6">
    <source>
        <dbReference type="ARBA" id="ARBA00022989"/>
    </source>
</evidence>
<dbReference type="InterPro" id="IPR006153">
    <property type="entry name" value="Cation/H_exchanger_TM"/>
</dbReference>
<feature type="transmembrane region" description="Helical" evidence="9">
    <location>
        <begin position="55"/>
        <end position="78"/>
    </location>
</feature>
<evidence type="ECO:0000256" key="7">
    <source>
        <dbReference type="ARBA" id="ARBA00023065"/>
    </source>
</evidence>
<feature type="transmembrane region" description="Helical" evidence="9">
    <location>
        <begin position="337"/>
        <end position="357"/>
    </location>
</feature>
<gene>
    <name evidence="11" type="ORF">GTO87_07945</name>
</gene>
<dbReference type="Gene3D" id="3.40.50.720">
    <property type="entry name" value="NAD(P)-binding Rossmann-like Domain"/>
    <property type="match status" value="1"/>
</dbReference>
<feature type="transmembrane region" description="Helical" evidence="9">
    <location>
        <begin position="131"/>
        <end position="150"/>
    </location>
</feature>
<dbReference type="GO" id="GO:1902600">
    <property type="term" value="P:proton transmembrane transport"/>
    <property type="evidence" value="ECO:0007669"/>
    <property type="project" value="InterPro"/>
</dbReference>
<dbReference type="AlphaFoldDB" id="A0A7H9ELF8"/>
<dbReference type="Pfam" id="PF02254">
    <property type="entry name" value="TrkA_N"/>
    <property type="match status" value="1"/>
</dbReference>
<keyword evidence="8 9" id="KW-0472">Membrane</keyword>
<dbReference type="Gene3D" id="1.20.1530.20">
    <property type="match status" value="1"/>
</dbReference>
<dbReference type="SUPFAM" id="SSF51735">
    <property type="entry name" value="NAD(P)-binding Rossmann-fold domains"/>
    <property type="match status" value="1"/>
</dbReference>
<dbReference type="Pfam" id="PF02080">
    <property type="entry name" value="TrkA_C"/>
    <property type="match status" value="1"/>
</dbReference>
<dbReference type="GO" id="GO:0008324">
    <property type="term" value="F:monoatomic cation transmembrane transporter activity"/>
    <property type="evidence" value="ECO:0007669"/>
    <property type="project" value="InterPro"/>
</dbReference>
<evidence type="ECO:0000256" key="9">
    <source>
        <dbReference type="SAM" id="Phobius"/>
    </source>
</evidence>
<keyword evidence="5 9" id="KW-0812">Transmembrane</keyword>
<feature type="transmembrane region" description="Helical" evidence="9">
    <location>
        <begin position="193"/>
        <end position="211"/>
    </location>
</feature>
<dbReference type="PANTHER" id="PTHR43562:SF1">
    <property type="entry name" value="NA(+)_H(+) ANTIPORTER YJBQ-RELATED"/>
    <property type="match status" value="1"/>
</dbReference>
<dbReference type="InterPro" id="IPR036721">
    <property type="entry name" value="RCK_C_sf"/>
</dbReference>
<feature type="transmembrane region" description="Helical" evidence="9">
    <location>
        <begin position="369"/>
        <end position="390"/>
    </location>
</feature>
<sequence>MTVSLLLVTIVAFFVPLLLAKFKVSILPTSVAEILVGIILGKSCLNVIHIDSSLAYLSTLGVIMLMFLSGLEIDFSLFKKNVDPSPLEQKRMAATPNTSPLLAASIAYVLSVLTSFILAMLFKVSGLFTDVALATILFATVSLGIVISLLKENELLSKKFGQAVLLFAIFGEVVPMLALTVYSSVHSGRGGSLWLISLLFILAAFLFHRFRRFFTFFDNINKSTTQLDIRLSFMVIIALVLTATGVGAENIFGAFVAGIVVKLLEPVKSTQRHLDAVGYGFLIPFFFILTGVKLDIPALMQSPTTLILIPLFFIAYVVAKLPAYFGFVRRFSKRNAAAASFLSGTTITLVLATLQVAEELHVISSQQSGAFMLAAILTCIFGPLVFNKLYRPEVEDMKKTQVSIIGANLVTVSAAQQLSKEWYDVTLFTDREKNYSTYNSQANVQKLASTDVQCLIDNEVFDTDILLLAHLDTSTNVKLATAAKEYGVPRVICRLENREPMDTTENALLAQGIEVFDAFDTNVGMTRSMVETPSMLRFIQQEDFSIFEIEVTNAKYDGTDIKDLPGTDKLTISRIIRAGKTIAPHGNTRIRLYDHLLLTGDKNTARELQQKIGKRND</sequence>
<evidence type="ECO:0000256" key="3">
    <source>
        <dbReference type="ARBA" id="ARBA00022448"/>
    </source>
</evidence>
<dbReference type="InterPro" id="IPR036291">
    <property type="entry name" value="NAD(P)-bd_dom_sf"/>
</dbReference>
<keyword evidence="3" id="KW-0813">Transport</keyword>
<feature type="transmembrane region" description="Helical" evidence="9">
    <location>
        <begin position="98"/>
        <end position="119"/>
    </location>
</feature>
<evidence type="ECO:0000313" key="12">
    <source>
        <dbReference type="Proteomes" id="UP000510886"/>
    </source>
</evidence>
<comment type="similarity">
    <text evidence="2">Belongs to the monovalent cation:proton antiporter 2 (CPA2) transporter (TC 2.A.37) family.</text>
</comment>
<comment type="subcellular location">
    <subcellularLocation>
        <location evidence="1">Membrane</location>
        <topology evidence="1">Multi-pass membrane protein</topology>
    </subcellularLocation>
</comment>
<dbReference type="GO" id="GO:0016020">
    <property type="term" value="C:membrane"/>
    <property type="evidence" value="ECO:0007669"/>
    <property type="project" value="UniProtKB-SubCell"/>
</dbReference>
<evidence type="ECO:0000313" key="11">
    <source>
        <dbReference type="EMBL" id="QLL78516.1"/>
    </source>
</evidence>
<accession>A0A7H9ELF8</accession>
<protein>
    <submittedName>
        <fullName evidence="11">Potassium transporter</fullName>
    </submittedName>
</protein>
<proteinExistence type="inferred from homology"/>
<dbReference type="InterPro" id="IPR038770">
    <property type="entry name" value="Na+/solute_symporter_sf"/>
</dbReference>
<evidence type="ECO:0000256" key="1">
    <source>
        <dbReference type="ARBA" id="ARBA00004141"/>
    </source>
</evidence>
<dbReference type="Pfam" id="PF00999">
    <property type="entry name" value="Na_H_Exchanger"/>
    <property type="match status" value="1"/>
</dbReference>
<dbReference type="EMBL" id="CP047418">
    <property type="protein sequence ID" value="QLL78516.1"/>
    <property type="molecule type" value="Genomic_DNA"/>
</dbReference>
<dbReference type="SUPFAM" id="SSF116726">
    <property type="entry name" value="TrkA C-terminal domain-like"/>
    <property type="match status" value="1"/>
</dbReference>
<feature type="transmembrane region" description="Helical" evidence="9">
    <location>
        <begin position="276"/>
        <end position="294"/>
    </location>
</feature>
<keyword evidence="7" id="KW-0406">Ion transport</keyword>
<name>A0A7H9ELF8_9LACO</name>
<feature type="transmembrane region" description="Helical" evidence="9">
    <location>
        <begin position="231"/>
        <end position="264"/>
    </location>
</feature>
<reference evidence="11 12" key="1">
    <citation type="submission" date="2020-01" db="EMBL/GenBank/DDBJ databases">
        <title>Complete and circular genome sequences of six lactobacillus isolates from horses.</title>
        <authorList>
            <person name="Hassan H.M."/>
        </authorList>
    </citation>
    <scope>NUCLEOTIDE SEQUENCE [LARGE SCALE GENOMIC DNA]</scope>
    <source>
        <strain evidence="11 12">1A</strain>
    </source>
</reference>
<evidence type="ECO:0000256" key="5">
    <source>
        <dbReference type="ARBA" id="ARBA00022692"/>
    </source>
</evidence>
<dbReference type="PANTHER" id="PTHR43562">
    <property type="entry name" value="NAPA-TYPE SODIUM/HYDROGEN ANTIPORTER"/>
    <property type="match status" value="1"/>
</dbReference>
<evidence type="ECO:0000256" key="2">
    <source>
        <dbReference type="ARBA" id="ARBA00005551"/>
    </source>
</evidence>
<dbReference type="Proteomes" id="UP000510886">
    <property type="component" value="Chromosome"/>
</dbReference>
<dbReference type="RefSeq" id="WP_180848701.1">
    <property type="nucleotide sequence ID" value="NZ_CP047418.1"/>
</dbReference>
<dbReference type="InterPro" id="IPR006037">
    <property type="entry name" value="RCK_C"/>
</dbReference>